<evidence type="ECO:0000256" key="3">
    <source>
        <dbReference type="ARBA" id="ARBA00022692"/>
    </source>
</evidence>
<protein>
    <recommendedName>
        <fullName evidence="8">VTT domain-containing protein</fullName>
    </recommendedName>
</protein>
<feature type="transmembrane region" description="Helical" evidence="7">
    <location>
        <begin position="6"/>
        <end position="26"/>
    </location>
</feature>
<reference evidence="9 10" key="1">
    <citation type="journal article" date="2013" name="PLoS Genet.">
        <title>Distinctive expansion of potential virulence genes in the genome of the oomycete fish pathogen Saprolegnia parasitica.</title>
        <authorList>
            <person name="Jiang R.H."/>
            <person name="de Bruijn I."/>
            <person name="Haas B.J."/>
            <person name="Belmonte R."/>
            <person name="Lobach L."/>
            <person name="Christie J."/>
            <person name="van den Ackerveken G."/>
            <person name="Bottin A."/>
            <person name="Bulone V."/>
            <person name="Diaz-Moreno S.M."/>
            <person name="Dumas B."/>
            <person name="Fan L."/>
            <person name="Gaulin E."/>
            <person name="Govers F."/>
            <person name="Grenville-Briggs L.J."/>
            <person name="Horner N.R."/>
            <person name="Levin J.Z."/>
            <person name="Mammella M."/>
            <person name="Meijer H.J."/>
            <person name="Morris P."/>
            <person name="Nusbaum C."/>
            <person name="Oome S."/>
            <person name="Phillips A.J."/>
            <person name="van Rooyen D."/>
            <person name="Rzeszutek E."/>
            <person name="Saraiva M."/>
            <person name="Secombes C.J."/>
            <person name="Seidl M.F."/>
            <person name="Snel B."/>
            <person name="Stassen J.H."/>
            <person name="Sykes S."/>
            <person name="Tripathy S."/>
            <person name="van den Berg H."/>
            <person name="Vega-Arreguin J.C."/>
            <person name="Wawra S."/>
            <person name="Young S.K."/>
            <person name="Zeng Q."/>
            <person name="Dieguez-Uribeondo J."/>
            <person name="Russ C."/>
            <person name="Tyler B.M."/>
            <person name="van West P."/>
        </authorList>
    </citation>
    <scope>NUCLEOTIDE SEQUENCE [LARGE SCALE GENOMIC DNA]</scope>
    <source>
        <strain evidence="9 10">CBS 223.65</strain>
    </source>
</reference>
<gene>
    <name evidence="9" type="ORF">SPRG_09446</name>
</gene>
<dbReference type="PANTHER" id="PTHR12677">
    <property type="entry name" value="GOLGI APPARATUS MEMBRANE PROTEIN TVP38-RELATED"/>
    <property type="match status" value="1"/>
</dbReference>
<evidence type="ECO:0000256" key="2">
    <source>
        <dbReference type="ARBA" id="ARBA00022475"/>
    </source>
</evidence>
<dbReference type="OrthoDB" id="166803at2759"/>
<keyword evidence="5 7" id="KW-0472">Membrane</keyword>
<feature type="region of interest" description="Disordered" evidence="6">
    <location>
        <begin position="240"/>
        <end position="266"/>
    </location>
</feature>
<evidence type="ECO:0000256" key="6">
    <source>
        <dbReference type="SAM" id="MobiDB-lite"/>
    </source>
</evidence>
<dbReference type="GO" id="GO:0005886">
    <property type="term" value="C:plasma membrane"/>
    <property type="evidence" value="ECO:0007669"/>
    <property type="project" value="UniProtKB-SubCell"/>
</dbReference>
<dbReference type="OMA" id="CITRVAK"/>
<evidence type="ECO:0000313" key="10">
    <source>
        <dbReference type="Proteomes" id="UP000030745"/>
    </source>
</evidence>
<dbReference type="GeneID" id="24131609"/>
<feature type="transmembrane region" description="Helical" evidence="7">
    <location>
        <begin position="47"/>
        <end position="74"/>
    </location>
</feature>
<feature type="transmembrane region" description="Helical" evidence="7">
    <location>
        <begin position="80"/>
        <end position="102"/>
    </location>
</feature>
<name>A0A067CEH6_SAPPC</name>
<keyword evidence="10" id="KW-1185">Reference proteome</keyword>
<evidence type="ECO:0000256" key="1">
    <source>
        <dbReference type="ARBA" id="ARBA00004651"/>
    </source>
</evidence>
<dbReference type="VEuPathDB" id="FungiDB:SPRG_09446"/>
<dbReference type="STRING" id="695850.A0A067CEH6"/>
<evidence type="ECO:0000313" key="9">
    <source>
        <dbReference type="EMBL" id="KDO25172.1"/>
    </source>
</evidence>
<sequence length="266" mass="28843">MPSSKLAGLAVLVGAAIAVGVLWHSASSSSFNHSVHWLRAHPATGGLLYTLLYTCCVVLCLPATLFELVAGYVFGFWGGWAISIVGKTAGSCLSFYIGRYFLHARVLRVLESGAPMFRALGLLLSRPDMKWKIVCLARVAWMPIAIKNYGLSVLPVPFPMFFWSTLILGTPFGGISCYLGHSATEVSSLLSGKHESSCFKFVLMAIGATSGLTLLCLVGYQTRKYIEELAAAERDGDLELRGGQQSHEYAPIRSHDEVERSSNSTD</sequence>
<organism evidence="9 10">
    <name type="scientific">Saprolegnia parasitica (strain CBS 223.65)</name>
    <dbReference type="NCBI Taxonomy" id="695850"/>
    <lineage>
        <taxon>Eukaryota</taxon>
        <taxon>Sar</taxon>
        <taxon>Stramenopiles</taxon>
        <taxon>Oomycota</taxon>
        <taxon>Saprolegniomycetes</taxon>
        <taxon>Saprolegniales</taxon>
        <taxon>Saprolegniaceae</taxon>
        <taxon>Saprolegnia</taxon>
    </lineage>
</organism>
<evidence type="ECO:0000256" key="5">
    <source>
        <dbReference type="ARBA" id="ARBA00023136"/>
    </source>
</evidence>
<dbReference type="KEGG" id="spar:SPRG_09446"/>
<keyword evidence="2" id="KW-1003">Cell membrane</keyword>
<dbReference type="PANTHER" id="PTHR12677:SF59">
    <property type="entry name" value="GOLGI APPARATUS MEMBRANE PROTEIN TVP38-RELATED"/>
    <property type="match status" value="1"/>
</dbReference>
<evidence type="ECO:0000256" key="4">
    <source>
        <dbReference type="ARBA" id="ARBA00022989"/>
    </source>
</evidence>
<dbReference type="AlphaFoldDB" id="A0A067CEH6"/>
<dbReference type="EMBL" id="KK583234">
    <property type="protein sequence ID" value="KDO25172.1"/>
    <property type="molecule type" value="Genomic_DNA"/>
</dbReference>
<proteinExistence type="predicted"/>
<keyword evidence="4 7" id="KW-1133">Transmembrane helix</keyword>
<accession>A0A067CEH6</accession>
<dbReference type="Pfam" id="PF09335">
    <property type="entry name" value="VTT_dom"/>
    <property type="match status" value="1"/>
</dbReference>
<feature type="domain" description="VTT" evidence="8">
    <location>
        <begin position="61"/>
        <end position="181"/>
    </location>
</feature>
<evidence type="ECO:0000259" key="8">
    <source>
        <dbReference type="Pfam" id="PF09335"/>
    </source>
</evidence>
<comment type="subcellular location">
    <subcellularLocation>
        <location evidence="1">Cell membrane</location>
        <topology evidence="1">Multi-pass membrane protein</topology>
    </subcellularLocation>
</comment>
<evidence type="ECO:0000256" key="7">
    <source>
        <dbReference type="SAM" id="Phobius"/>
    </source>
</evidence>
<keyword evidence="3 7" id="KW-0812">Transmembrane</keyword>
<dbReference type="Proteomes" id="UP000030745">
    <property type="component" value="Unassembled WGS sequence"/>
</dbReference>
<dbReference type="InterPro" id="IPR032816">
    <property type="entry name" value="VTT_dom"/>
</dbReference>
<dbReference type="InterPro" id="IPR015414">
    <property type="entry name" value="TMEM64"/>
</dbReference>
<dbReference type="RefSeq" id="XP_012204038.1">
    <property type="nucleotide sequence ID" value="XM_012348648.1"/>
</dbReference>
<feature type="transmembrane region" description="Helical" evidence="7">
    <location>
        <begin position="201"/>
        <end position="220"/>
    </location>
</feature>